<dbReference type="STRING" id="28136.SAMN02745202_02011"/>
<reference evidence="1 2" key="1">
    <citation type="submission" date="2017-02" db="EMBL/GenBank/DDBJ databases">
        <authorList>
            <person name="Peterson S.W."/>
        </authorList>
    </citation>
    <scope>NUCLEOTIDE SEQUENCE [LARGE SCALE GENOMIC DNA]</scope>
    <source>
        <strain evidence="1 2">ATCC 43324</strain>
    </source>
</reference>
<name>A0A1T4QXY2_9BACT</name>
<proteinExistence type="predicted"/>
<dbReference type="eggNOG" id="ENOG50332YE">
    <property type="taxonomic scope" value="Bacteria"/>
</dbReference>
<dbReference type="EMBL" id="FUXK01000026">
    <property type="protein sequence ID" value="SKA08642.1"/>
    <property type="molecule type" value="Genomic_DNA"/>
</dbReference>
<evidence type="ECO:0000313" key="2">
    <source>
        <dbReference type="Proteomes" id="UP000190065"/>
    </source>
</evidence>
<organism evidence="1 2">
    <name type="scientific">Segatella oulorum</name>
    <dbReference type="NCBI Taxonomy" id="28136"/>
    <lineage>
        <taxon>Bacteria</taxon>
        <taxon>Pseudomonadati</taxon>
        <taxon>Bacteroidota</taxon>
        <taxon>Bacteroidia</taxon>
        <taxon>Bacteroidales</taxon>
        <taxon>Prevotellaceae</taxon>
        <taxon>Segatella</taxon>
    </lineage>
</organism>
<gene>
    <name evidence="1" type="ORF">SAMN02745202_02011</name>
</gene>
<protein>
    <recommendedName>
        <fullName evidence="3">Mor transcription activator family protein</fullName>
    </recommendedName>
</protein>
<sequence>MKIIEVLKFNRELIKRLKIAGIRLEDEEFVDLYTDYTTLLNRGEKVSYIIARLSEKYAVSERKVYMLIKRFQSDCKPLAV</sequence>
<evidence type="ECO:0008006" key="3">
    <source>
        <dbReference type="Google" id="ProtNLM"/>
    </source>
</evidence>
<evidence type="ECO:0000313" key="1">
    <source>
        <dbReference type="EMBL" id="SKA08642.1"/>
    </source>
</evidence>
<dbReference type="RefSeq" id="WP_025070585.1">
    <property type="nucleotide sequence ID" value="NZ_FUXK01000026.1"/>
</dbReference>
<dbReference type="Proteomes" id="UP000190065">
    <property type="component" value="Unassembled WGS sequence"/>
</dbReference>
<dbReference type="AlphaFoldDB" id="A0A1T4QXY2"/>
<accession>A0A1T4QXY2</accession>